<evidence type="ECO:0000256" key="5">
    <source>
        <dbReference type="PROSITE-ProRule" id="PRU01240"/>
    </source>
</evidence>
<comment type="caution">
    <text evidence="5">Lacks conserved residue(s) required for the propagation of feature annotation.</text>
</comment>
<evidence type="ECO:0000313" key="7">
    <source>
        <dbReference type="EMBL" id="HHO74611.1"/>
    </source>
</evidence>
<keyword evidence="4" id="KW-0720">Serine protease</keyword>
<sequence>MRLLILLLLFALSFSQHVKVLYSNGEVEVVDTRKTPLSVLRARPDVLYIEPPIKLKLLDDIAYSSSVAIRGSGNYSFSINTQSGQRLSILAGGASVSFSGSCSGSVDNLACTSGTLNLSVSASSDWRLIVQSFGRNLQLSDFSTTAYYIGTGAVNTGRTGRNVIIGIIDTGIDWCHPAFRRRDGSSKILYYYVPATGTEYTKTQIEQFISQGKCDGDPDGHGTHVAGIASYIAPDADLIVVRMTKQICLIQT</sequence>
<dbReference type="SUPFAM" id="SSF52743">
    <property type="entry name" value="Subtilisin-like"/>
    <property type="match status" value="1"/>
</dbReference>
<comment type="caution">
    <text evidence="7">The sequence shown here is derived from an EMBL/GenBank/DDBJ whole genome shotgun (WGS) entry which is preliminary data.</text>
</comment>
<evidence type="ECO:0000256" key="2">
    <source>
        <dbReference type="ARBA" id="ARBA00022670"/>
    </source>
</evidence>
<dbReference type="PROSITE" id="PS51892">
    <property type="entry name" value="SUBTILASE"/>
    <property type="match status" value="1"/>
</dbReference>
<organism evidence="7">
    <name type="scientific">Thermocrinis ruber</name>
    <dbReference type="NCBI Taxonomy" id="75906"/>
    <lineage>
        <taxon>Bacteria</taxon>
        <taxon>Pseudomonadati</taxon>
        <taxon>Aquificota</taxon>
        <taxon>Aquificia</taxon>
        <taxon>Aquificales</taxon>
        <taxon>Aquificaceae</taxon>
        <taxon>Thermocrinis</taxon>
    </lineage>
</organism>
<evidence type="ECO:0000256" key="1">
    <source>
        <dbReference type="ARBA" id="ARBA00011073"/>
    </source>
</evidence>
<dbReference type="InterPro" id="IPR015500">
    <property type="entry name" value="Peptidase_S8_subtilisin-rel"/>
</dbReference>
<dbReference type="Gene3D" id="3.40.50.200">
    <property type="entry name" value="Peptidase S8/S53 domain"/>
    <property type="match status" value="1"/>
</dbReference>
<dbReference type="InterPro" id="IPR036852">
    <property type="entry name" value="Peptidase_S8/S53_dom_sf"/>
</dbReference>
<comment type="similarity">
    <text evidence="1 5">Belongs to the peptidase S8 family.</text>
</comment>
<keyword evidence="3" id="KW-0378">Hydrolase</keyword>
<dbReference type="GO" id="GO:0004252">
    <property type="term" value="F:serine-type endopeptidase activity"/>
    <property type="evidence" value="ECO:0007669"/>
    <property type="project" value="InterPro"/>
</dbReference>
<reference evidence="7" key="1">
    <citation type="journal article" date="2020" name="mSystems">
        <title>Genome- and Community-Level Interaction Insights into Carbon Utilization and Element Cycling Functions of Hydrothermarchaeota in Hydrothermal Sediment.</title>
        <authorList>
            <person name="Zhou Z."/>
            <person name="Liu Y."/>
            <person name="Xu W."/>
            <person name="Pan J."/>
            <person name="Luo Z.H."/>
            <person name="Li M."/>
        </authorList>
    </citation>
    <scope>NUCLEOTIDE SEQUENCE [LARGE SCALE GENOMIC DNA]</scope>
    <source>
        <strain evidence="7">SpSt-114</strain>
    </source>
</reference>
<dbReference type="PRINTS" id="PR00723">
    <property type="entry name" value="SUBTILISIN"/>
</dbReference>
<evidence type="ECO:0000259" key="6">
    <source>
        <dbReference type="Pfam" id="PF00082"/>
    </source>
</evidence>
<dbReference type="InterPro" id="IPR023827">
    <property type="entry name" value="Peptidase_S8_Asp-AS"/>
</dbReference>
<name>A0A7C5X2C0_9AQUI</name>
<gene>
    <name evidence="7" type="ORF">ENN04_08295</name>
</gene>
<dbReference type="PROSITE" id="PS00136">
    <property type="entry name" value="SUBTILASE_ASP"/>
    <property type="match status" value="1"/>
</dbReference>
<keyword evidence="2" id="KW-0645">Protease</keyword>
<evidence type="ECO:0000256" key="4">
    <source>
        <dbReference type="ARBA" id="ARBA00022825"/>
    </source>
</evidence>
<dbReference type="InterPro" id="IPR000209">
    <property type="entry name" value="Peptidase_S8/S53_dom"/>
</dbReference>
<dbReference type="EMBL" id="DSAC01000103">
    <property type="protein sequence ID" value="HHO74611.1"/>
    <property type="molecule type" value="Genomic_DNA"/>
</dbReference>
<dbReference type="PANTHER" id="PTHR43399">
    <property type="entry name" value="SUBTILISIN-RELATED"/>
    <property type="match status" value="1"/>
</dbReference>
<dbReference type="AlphaFoldDB" id="A0A7C5X2C0"/>
<dbReference type="GO" id="GO:0006508">
    <property type="term" value="P:proteolysis"/>
    <property type="evidence" value="ECO:0007669"/>
    <property type="project" value="UniProtKB-KW"/>
</dbReference>
<accession>A0A7C5X2C0</accession>
<protein>
    <recommendedName>
        <fullName evidence="6">Peptidase S8/S53 domain-containing protein</fullName>
    </recommendedName>
</protein>
<proteinExistence type="inferred from homology"/>
<evidence type="ECO:0000256" key="3">
    <source>
        <dbReference type="ARBA" id="ARBA00022801"/>
    </source>
</evidence>
<dbReference type="PANTHER" id="PTHR43399:SF4">
    <property type="entry name" value="CELL WALL-ASSOCIATED PROTEASE"/>
    <property type="match status" value="1"/>
</dbReference>
<dbReference type="Pfam" id="PF00082">
    <property type="entry name" value="Peptidase_S8"/>
    <property type="match status" value="1"/>
</dbReference>
<dbReference type="InterPro" id="IPR051048">
    <property type="entry name" value="Peptidase_S8/S53_subtilisin"/>
</dbReference>
<feature type="domain" description="Peptidase S8/S53" evidence="6">
    <location>
        <begin position="160"/>
        <end position="238"/>
    </location>
</feature>